<dbReference type="AlphaFoldDB" id="A0A0J0XSC6"/>
<name>A0A0J0XSC6_9TREE</name>
<gene>
    <name evidence="2" type="ORF">CC85DRAFT_271822</name>
</gene>
<keyword evidence="3" id="KW-1185">Reference proteome</keyword>
<dbReference type="STRING" id="879819.A0A0J0XSC6"/>
<dbReference type="PANTHER" id="PTHR38696">
    <property type="entry name" value="MEDIATOR OF RNA POLYMERASE II TRANSCRIPTION SUBUNIT 13"/>
    <property type="match status" value="1"/>
</dbReference>
<dbReference type="GeneID" id="28981853"/>
<protein>
    <submittedName>
        <fullName evidence="2">Uncharacterized protein</fullName>
    </submittedName>
</protein>
<dbReference type="OrthoDB" id="58379at2759"/>
<feature type="region of interest" description="Disordered" evidence="1">
    <location>
        <begin position="1"/>
        <end position="63"/>
    </location>
</feature>
<dbReference type="RefSeq" id="XP_018280462.1">
    <property type="nucleotide sequence ID" value="XM_018421250.1"/>
</dbReference>
<accession>A0A0J0XSC6</accession>
<dbReference type="Proteomes" id="UP000053611">
    <property type="component" value="Unassembled WGS sequence"/>
</dbReference>
<reference evidence="2 3" key="1">
    <citation type="submission" date="2015-03" db="EMBL/GenBank/DDBJ databases">
        <title>Genomics and transcriptomics of the oil-accumulating basidiomycete yeast T. oleaginosus allow insights into substrate utilization and the diverse evolutionary trajectories of mating systems in fungi.</title>
        <authorList>
            <consortium name="DOE Joint Genome Institute"/>
            <person name="Kourist R."/>
            <person name="Kracht O."/>
            <person name="Bracharz F."/>
            <person name="Lipzen A."/>
            <person name="Nolan M."/>
            <person name="Ohm R."/>
            <person name="Grigoriev I."/>
            <person name="Sun S."/>
            <person name="Heitman J."/>
            <person name="Bruck T."/>
            <person name="Nowrousian M."/>
        </authorList>
    </citation>
    <scope>NUCLEOTIDE SEQUENCE [LARGE SCALE GENOMIC DNA]</scope>
    <source>
        <strain evidence="2 3">IBC0246</strain>
    </source>
</reference>
<evidence type="ECO:0000313" key="3">
    <source>
        <dbReference type="Proteomes" id="UP000053611"/>
    </source>
</evidence>
<organism evidence="2 3">
    <name type="scientific">Cutaneotrichosporon oleaginosum</name>
    <dbReference type="NCBI Taxonomy" id="879819"/>
    <lineage>
        <taxon>Eukaryota</taxon>
        <taxon>Fungi</taxon>
        <taxon>Dikarya</taxon>
        <taxon>Basidiomycota</taxon>
        <taxon>Agaricomycotina</taxon>
        <taxon>Tremellomycetes</taxon>
        <taxon>Trichosporonales</taxon>
        <taxon>Trichosporonaceae</taxon>
        <taxon>Cutaneotrichosporon</taxon>
    </lineage>
</organism>
<dbReference type="EMBL" id="KQ087190">
    <property type="protein sequence ID" value="KLT43971.1"/>
    <property type="molecule type" value="Genomic_DNA"/>
</dbReference>
<evidence type="ECO:0000313" key="2">
    <source>
        <dbReference type="EMBL" id="KLT43971.1"/>
    </source>
</evidence>
<dbReference type="PANTHER" id="PTHR38696:SF1">
    <property type="entry name" value="MEDIATOR OF RNA POLYMERASE II TRANSCRIPTION SUBUNIT 13"/>
    <property type="match status" value="1"/>
</dbReference>
<feature type="compositionally biased region" description="Polar residues" evidence="1">
    <location>
        <begin position="26"/>
        <end position="42"/>
    </location>
</feature>
<evidence type="ECO:0000256" key="1">
    <source>
        <dbReference type="SAM" id="MobiDB-lite"/>
    </source>
</evidence>
<proteinExistence type="predicted"/>
<sequence>MGKFSFKRSSGPPRRAAEAPPPPYQPNVSSSEAGPSTSTPDSRSSHEQPVAYEDVKHPPPSGDPPPFACIILGNTDRISILRLPPHLVPALSDAIVSAWPQGISRGEAKEQGWEWKLRGMPMRDYLVARRIVFALLTTLYAAGWHIRGSANLSKEDLGKDSVFLRAGPPCTKRFFAVGLCPWDRVRIVDPPSEEVRNAFLRVVRTWHKGIQEIKEKDSACLDIKLRGSPFGTGDRGEQASARLLMLDLLGVLETLGYELVVCMQLTTSFAEEDEQPQTWLFANAAPV</sequence>